<dbReference type="InterPro" id="IPR003591">
    <property type="entry name" value="Leu-rich_rpt_typical-subtyp"/>
</dbReference>
<keyword evidence="3" id="KW-0677">Repeat</keyword>
<evidence type="ECO:0000256" key="1">
    <source>
        <dbReference type="ARBA" id="ARBA00022614"/>
    </source>
</evidence>
<dbReference type="PANTHER" id="PTHR24369">
    <property type="entry name" value="ANTIGEN BSP, PUTATIVE-RELATED"/>
    <property type="match status" value="1"/>
</dbReference>
<feature type="domain" description="LRRNT" evidence="5">
    <location>
        <begin position="31"/>
        <end position="64"/>
    </location>
</feature>
<feature type="chain" id="PRO_5029848015" evidence="4">
    <location>
        <begin position="21"/>
        <end position="161"/>
    </location>
</feature>
<dbReference type="InterPro" id="IPR000372">
    <property type="entry name" value="LRRNT"/>
</dbReference>
<dbReference type="Pfam" id="PF13855">
    <property type="entry name" value="LRR_8"/>
    <property type="match status" value="1"/>
</dbReference>
<feature type="signal peptide" evidence="4">
    <location>
        <begin position="1"/>
        <end position="20"/>
    </location>
</feature>
<organism evidence="6 7">
    <name type="scientific">Pipistrellus kuhlii</name>
    <name type="common">Kuhl's pipistrelle</name>
    <dbReference type="NCBI Taxonomy" id="59472"/>
    <lineage>
        <taxon>Eukaryota</taxon>
        <taxon>Metazoa</taxon>
        <taxon>Chordata</taxon>
        <taxon>Craniata</taxon>
        <taxon>Vertebrata</taxon>
        <taxon>Euteleostomi</taxon>
        <taxon>Mammalia</taxon>
        <taxon>Eutheria</taxon>
        <taxon>Laurasiatheria</taxon>
        <taxon>Chiroptera</taxon>
        <taxon>Yangochiroptera</taxon>
        <taxon>Vespertilionidae</taxon>
        <taxon>Pipistrellus</taxon>
    </lineage>
</organism>
<evidence type="ECO:0000259" key="5">
    <source>
        <dbReference type="SMART" id="SM00013"/>
    </source>
</evidence>
<keyword evidence="2 4" id="KW-0732">Signal</keyword>
<dbReference type="AlphaFoldDB" id="A0A7J7X088"/>
<name>A0A7J7X088_PIPKU</name>
<comment type="caution">
    <text evidence="6">The sequence shown here is derived from an EMBL/GenBank/DDBJ whole genome shotgun (WGS) entry which is preliminary data.</text>
</comment>
<dbReference type="InterPro" id="IPR001611">
    <property type="entry name" value="Leu-rich_rpt"/>
</dbReference>
<dbReference type="PROSITE" id="PS51450">
    <property type="entry name" value="LRR"/>
    <property type="match status" value="2"/>
</dbReference>
<evidence type="ECO:0000256" key="4">
    <source>
        <dbReference type="SAM" id="SignalP"/>
    </source>
</evidence>
<sequence>MPGPLLRLLCLLALGLRGSAEPSGAAPAPALCAAPCSCDGDRRVDCSGKGLTAVPEGLSAFTLALDISMNNITQLPEDAFKNFPFLEELRLDANHITSVPENSFEGLAQLRHLWLDDNSLTEVPVHPLSNLPTLQALTLALNKISSIPDFAFTNLSSLVVL</sequence>
<dbReference type="InterPro" id="IPR050541">
    <property type="entry name" value="LRR_TM_domain-containing"/>
</dbReference>
<keyword evidence="7" id="KW-1185">Reference proteome</keyword>
<dbReference type="GO" id="GO:0005886">
    <property type="term" value="C:plasma membrane"/>
    <property type="evidence" value="ECO:0007669"/>
    <property type="project" value="TreeGrafter"/>
</dbReference>
<dbReference type="PANTHER" id="PTHR24369:SF213">
    <property type="entry name" value="INSULIN LIKE GROWTH FACTOR BINDING PROTEIN ACID LABILE SUBUNIT"/>
    <property type="match status" value="1"/>
</dbReference>
<dbReference type="Gene3D" id="3.80.10.10">
    <property type="entry name" value="Ribonuclease Inhibitor"/>
    <property type="match status" value="1"/>
</dbReference>
<dbReference type="InterPro" id="IPR032675">
    <property type="entry name" value="LRR_dom_sf"/>
</dbReference>
<proteinExistence type="predicted"/>
<dbReference type="SMART" id="SM00369">
    <property type="entry name" value="LRR_TYP"/>
    <property type="match status" value="4"/>
</dbReference>
<protein>
    <submittedName>
        <fullName evidence="6">Leucine rich repeat containing G protein-coupled receptor 4</fullName>
    </submittedName>
</protein>
<dbReference type="SUPFAM" id="SSF52058">
    <property type="entry name" value="L domain-like"/>
    <property type="match status" value="1"/>
</dbReference>
<gene>
    <name evidence="6" type="ORF">mPipKuh1_007538</name>
</gene>
<evidence type="ECO:0000256" key="3">
    <source>
        <dbReference type="ARBA" id="ARBA00022737"/>
    </source>
</evidence>
<keyword evidence="1" id="KW-0433">Leucine-rich repeat</keyword>
<reference evidence="6 7" key="1">
    <citation type="journal article" date="2020" name="Nature">
        <title>Six reference-quality genomes reveal evolution of bat adaptations.</title>
        <authorList>
            <person name="Jebb D."/>
            <person name="Huang Z."/>
            <person name="Pippel M."/>
            <person name="Hughes G.M."/>
            <person name="Lavrichenko K."/>
            <person name="Devanna P."/>
            <person name="Winkler S."/>
            <person name="Jermiin L.S."/>
            <person name="Skirmuntt E.C."/>
            <person name="Katzourakis A."/>
            <person name="Burkitt-Gray L."/>
            <person name="Ray D.A."/>
            <person name="Sullivan K.A.M."/>
            <person name="Roscito J.G."/>
            <person name="Kirilenko B.M."/>
            <person name="Davalos L.M."/>
            <person name="Corthals A.P."/>
            <person name="Power M.L."/>
            <person name="Jones G."/>
            <person name="Ransome R.D."/>
            <person name="Dechmann D.K.N."/>
            <person name="Locatelli A.G."/>
            <person name="Puechmaille S.J."/>
            <person name="Fedrigo O."/>
            <person name="Jarvis E.D."/>
            <person name="Hiller M."/>
            <person name="Vernes S.C."/>
            <person name="Myers E.W."/>
            <person name="Teeling E.C."/>
        </authorList>
    </citation>
    <scope>NUCLEOTIDE SEQUENCE [LARGE SCALE GENOMIC DNA]</scope>
    <source>
        <strain evidence="6">MPipKuh1</strain>
        <tissue evidence="6">Flight muscle</tissue>
    </source>
</reference>
<dbReference type="Proteomes" id="UP000558488">
    <property type="component" value="Unassembled WGS sequence"/>
</dbReference>
<dbReference type="Pfam" id="PF01462">
    <property type="entry name" value="LRRNT"/>
    <property type="match status" value="1"/>
</dbReference>
<evidence type="ECO:0000313" key="7">
    <source>
        <dbReference type="Proteomes" id="UP000558488"/>
    </source>
</evidence>
<dbReference type="EMBL" id="JACAGB010000009">
    <property type="protein sequence ID" value="KAF6342978.1"/>
    <property type="molecule type" value="Genomic_DNA"/>
</dbReference>
<accession>A0A7J7X088</accession>
<keyword evidence="6" id="KW-0675">Receptor</keyword>
<dbReference type="SMART" id="SM00013">
    <property type="entry name" value="LRRNT"/>
    <property type="match status" value="1"/>
</dbReference>
<evidence type="ECO:0000256" key="2">
    <source>
        <dbReference type="ARBA" id="ARBA00022729"/>
    </source>
</evidence>
<evidence type="ECO:0000313" key="6">
    <source>
        <dbReference type="EMBL" id="KAF6342978.1"/>
    </source>
</evidence>